<dbReference type="Proteomes" id="UP000095009">
    <property type="component" value="Unassembled WGS sequence"/>
</dbReference>
<name>A0A1E3PS10_9ASCO</name>
<keyword evidence="2" id="KW-1185">Reference proteome</keyword>
<reference evidence="1 2" key="1">
    <citation type="journal article" date="2016" name="Proc. Natl. Acad. Sci. U.S.A.">
        <title>Comparative genomics of biotechnologically important yeasts.</title>
        <authorList>
            <person name="Riley R."/>
            <person name="Haridas S."/>
            <person name="Wolfe K.H."/>
            <person name="Lopes M.R."/>
            <person name="Hittinger C.T."/>
            <person name="Goeker M."/>
            <person name="Salamov A.A."/>
            <person name="Wisecaver J.H."/>
            <person name="Long T.M."/>
            <person name="Calvey C.H."/>
            <person name="Aerts A.L."/>
            <person name="Barry K.W."/>
            <person name="Choi C."/>
            <person name="Clum A."/>
            <person name="Coughlan A.Y."/>
            <person name="Deshpande S."/>
            <person name="Douglass A.P."/>
            <person name="Hanson S.J."/>
            <person name="Klenk H.-P."/>
            <person name="LaButti K.M."/>
            <person name="Lapidus A."/>
            <person name="Lindquist E.A."/>
            <person name="Lipzen A.M."/>
            <person name="Meier-Kolthoff J.P."/>
            <person name="Ohm R.A."/>
            <person name="Otillar R.P."/>
            <person name="Pangilinan J.L."/>
            <person name="Peng Y."/>
            <person name="Rokas A."/>
            <person name="Rosa C.A."/>
            <person name="Scheuner C."/>
            <person name="Sibirny A.A."/>
            <person name="Slot J.C."/>
            <person name="Stielow J.B."/>
            <person name="Sun H."/>
            <person name="Kurtzman C.P."/>
            <person name="Blackwell M."/>
            <person name="Grigoriev I.V."/>
            <person name="Jeffries T.W."/>
        </authorList>
    </citation>
    <scope>NUCLEOTIDE SEQUENCE [LARGE SCALE GENOMIC DNA]</scope>
    <source>
        <strain evidence="1 2">DSM 6958</strain>
    </source>
</reference>
<dbReference type="OrthoDB" id="1922977at2759"/>
<dbReference type="AlphaFoldDB" id="A0A1E3PS10"/>
<accession>A0A1E3PS10</accession>
<dbReference type="EMBL" id="KV454407">
    <property type="protein sequence ID" value="ODQ67617.1"/>
    <property type="molecule type" value="Genomic_DNA"/>
</dbReference>
<sequence>MHIFFYISFYEKILDSEILAELSKAFIGETPEEIQKYRDSFSNELKLLKSTDFDTLADFIVEFRSNYQLKINGRPGQTFSDRFLDWYKFDKIKKRSESKMSSQPNENA</sequence>
<evidence type="ECO:0000313" key="1">
    <source>
        <dbReference type="EMBL" id="ODQ67617.1"/>
    </source>
</evidence>
<protein>
    <submittedName>
        <fullName evidence="1">Uncharacterized protein</fullName>
    </submittedName>
</protein>
<evidence type="ECO:0000313" key="2">
    <source>
        <dbReference type="Proteomes" id="UP000095009"/>
    </source>
</evidence>
<organism evidence="1 2">
    <name type="scientific">Nadsonia fulvescens var. elongata DSM 6958</name>
    <dbReference type="NCBI Taxonomy" id="857566"/>
    <lineage>
        <taxon>Eukaryota</taxon>
        <taxon>Fungi</taxon>
        <taxon>Dikarya</taxon>
        <taxon>Ascomycota</taxon>
        <taxon>Saccharomycotina</taxon>
        <taxon>Dipodascomycetes</taxon>
        <taxon>Dipodascales</taxon>
        <taxon>Dipodascales incertae sedis</taxon>
        <taxon>Nadsonia</taxon>
    </lineage>
</organism>
<gene>
    <name evidence="1" type="ORF">NADFUDRAFT_40765</name>
</gene>
<proteinExistence type="predicted"/>